<dbReference type="EMBL" id="CP118108">
    <property type="protein sequence ID" value="WDI02396.1"/>
    <property type="molecule type" value="Genomic_DNA"/>
</dbReference>
<dbReference type="RefSeq" id="WP_274337828.1">
    <property type="nucleotide sequence ID" value="NZ_CP118106.1"/>
</dbReference>
<evidence type="ECO:0000313" key="2">
    <source>
        <dbReference type="Proteomes" id="UP001221519"/>
    </source>
</evidence>
<gene>
    <name evidence="1" type="ORF">PUW25_24950</name>
</gene>
<sequence length="97" mass="10886">MKLDMQELINFIMQETGHSEELVEVILDCELDFLRSKGLVMDGPPENESEHPEPIIIDTDEMEAYIAEKLKVSKDIVGGVLGGEDAFMEAKGLVEYE</sequence>
<name>A0ABY7XCC3_9BACL</name>
<proteinExistence type="predicted"/>
<dbReference type="Proteomes" id="UP001221519">
    <property type="component" value="Chromosome"/>
</dbReference>
<reference evidence="1 2" key="1">
    <citation type="submission" date="2023-02" db="EMBL/GenBank/DDBJ databases">
        <title>Pathogen: clinical or host-associated sample.</title>
        <authorList>
            <person name="Hergert J."/>
            <person name="Casey R."/>
            <person name="Wagner J."/>
            <person name="Young E.L."/>
            <person name="Oakeson K.F."/>
        </authorList>
    </citation>
    <scope>NUCLEOTIDE SEQUENCE [LARGE SCALE GENOMIC DNA]</scope>
    <source>
        <strain evidence="1 2">2022CK-00829</strain>
    </source>
</reference>
<organism evidence="1 2">
    <name type="scientific">Paenibacillus urinalis</name>
    <dbReference type="NCBI Taxonomy" id="521520"/>
    <lineage>
        <taxon>Bacteria</taxon>
        <taxon>Bacillati</taxon>
        <taxon>Bacillota</taxon>
        <taxon>Bacilli</taxon>
        <taxon>Bacillales</taxon>
        <taxon>Paenibacillaceae</taxon>
        <taxon>Paenibacillus</taxon>
    </lineage>
</organism>
<keyword evidence="2" id="KW-1185">Reference proteome</keyword>
<evidence type="ECO:0000313" key="1">
    <source>
        <dbReference type="EMBL" id="WDI02396.1"/>
    </source>
</evidence>
<protein>
    <submittedName>
        <fullName evidence="1">Uncharacterized protein</fullName>
    </submittedName>
</protein>
<accession>A0ABY7XCC3</accession>